<reference evidence="1 2" key="1">
    <citation type="submission" date="2018-10" db="EMBL/GenBank/DDBJ databases">
        <title>Genome assembly for a Yunnan-Guizhou Plateau 3E fish, Anabarilius grahami (Regan), and its evolutionary and genetic applications.</title>
        <authorList>
            <person name="Jiang W."/>
        </authorList>
    </citation>
    <scope>NUCLEOTIDE SEQUENCE [LARGE SCALE GENOMIC DNA]</scope>
    <source>
        <strain evidence="1">AG-KIZ</strain>
        <tissue evidence="1">Muscle</tissue>
    </source>
</reference>
<dbReference type="Pfam" id="PF22584">
    <property type="entry name" value="CFAP143"/>
    <property type="match status" value="1"/>
</dbReference>
<comment type="caution">
    <text evidence="1">The sequence shown here is derived from an EMBL/GenBank/DDBJ whole genome shotgun (WGS) entry which is preliminary data.</text>
</comment>
<dbReference type="GO" id="GO:0045944">
    <property type="term" value="P:positive regulation of transcription by RNA polymerase II"/>
    <property type="evidence" value="ECO:0007669"/>
    <property type="project" value="TreeGrafter"/>
</dbReference>
<dbReference type="GO" id="GO:0005737">
    <property type="term" value="C:cytoplasm"/>
    <property type="evidence" value="ECO:0007669"/>
    <property type="project" value="TreeGrafter"/>
</dbReference>
<dbReference type="GO" id="GO:0005634">
    <property type="term" value="C:nucleus"/>
    <property type="evidence" value="ECO:0007669"/>
    <property type="project" value="TreeGrafter"/>
</dbReference>
<dbReference type="InterPro" id="IPR026124">
    <property type="entry name" value="Sperm-assoc_Ag8"/>
</dbReference>
<evidence type="ECO:0000313" key="2">
    <source>
        <dbReference type="Proteomes" id="UP000281406"/>
    </source>
</evidence>
<name>A0A3N0XVV8_ANAGA</name>
<proteinExistence type="predicted"/>
<dbReference type="Proteomes" id="UP000281406">
    <property type="component" value="Unassembled WGS sequence"/>
</dbReference>
<gene>
    <name evidence="1" type="ORF">DPX16_4895</name>
</gene>
<dbReference type="OrthoDB" id="2120499at2759"/>
<evidence type="ECO:0000313" key="1">
    <source>
        <dbReference type="EMBL" id="ROJ44577.1"/>
    </source>
</evidence>
<dbReference type="AlphaFoldDB" id="A0A3N0XVV8"/>
<organism evidence="1 2">
    <name type="scientific">Anabarilius grahami</name>
    <name type="common">Kanglang fish</name>
    <name type="synonym">Barilius grahami</name>
    <dbReference type="NCBI Taxonomy" id="495550"/>
    <lineage>
        <taxon>Eukaryota</taxon>
        <taxon>Metazoa</taxon>
        <taxon>Chordata</taxon>
        <taxon>Craniata</taxon>
        <taxon>Vertebrata</taxon>
        <taxon>Euteleostomi</taxon>
        <taxon>Actinopterygii</taxon>
        <taxon>Neopterygii</taxon>
        <taxon>Teleostei</taxon>
        <taxon>Ostariophysi</taxon>
        <taxon>Cypriniformes</taxon>
        <taxon>Xenocyprididae</taxon>
        <taxon>Xenocypridinae</taxon>
        <taxon>Xenocypridinae incertae sedis</taxon>
        <taxon>Anabarilius</taxon>
    </lineage>
</organism>
<dbReference type="EMBL" id="RJVU01060737">
    <property type="protein sequence ID" value="ROJ44577.1"/>
    <property type="molecule type" value="Genomic_DNA"/>
</dbReference>
<protein>
    <submittedName>
        <fullName evidence="1">Sperm-associated antigen 8</fullName>
    </submittedName>
</protein>
<sequence length="322" mass="36447">MTSEDYAENKPDGRCLLGNWVEERATALLDRTGPRSRVHKYGHTGILTMDVAAKVQGISTFKATFSAPKILGVRQKGRRTELLENDLIKRISDQIHAELNADPPAPELCSVTKADFKVEGFKSVRSPLTMDHDYTTEQAITFWSENYQKIQGVTAVQIKDSPFKRNATFSTPIGEQLDQLDDTVLYPSENDANFRRPRSTSVLRLREMKCLSEQQAAVAEQPIRMIRWPDGPTSSNADSTFRIGRKKADEDQLQPTVWNTLRKLSRPTKKNCPKASSHFIQILSLLSMSGYALPLTMVCKTPWPDLLPHTQWLRAFREDESP</sequence>
<dbReference type="PANTHER" id="PTHR15510">
    <property type="entry name" value="SPERM-ASSOCIATED ANTIGEN 8"/>
    <property type="match status" value="1"/>
</dbReference>
<dbReference type="GO" id="GO:0008017">
    <property type="term" value="F:microtubule binding"/>
    <property type="evidence" value="ECO:0007669"/>
    <property type="project" value="InterPro"/>
</dbReference>
<keyword evidence="2" id="KW-1185">Reference proteome</keyword>
<accession>A0A3N0XVV8</accession>
<dbReference type="PANTHER" id="PTHR15510:SF5">
    <property type="entry name" value="SPERM-ASSOCIATED ANTIGEN 8"/>
    <property type="match status" value="1"/>
</dbReference>